<keyword evidence="9 13" id="KW-0238">DNA-binding</keyword>
<dbReference type="InterPro" id="IPR001238">
    <property type="entry name" value="DNA-binding_RecF"/>
</dbReference>
<feature type="binding site" evidence="13">
    <location>
        <begin position="30"/>
        <end position="37"/>
    </location>
    <ligand>
        <name>ATP</name>
        <dbReference type="ChEBI" id="CHEBI:30616"/>
    </ligand>
</feature>
<dbReference type="HAMAP" id="MF_00365">
    <property type="entry name" value="RecF"/>
    <property type="match status" value="1"/>
</dbReference>
<proteinExistence type="inferred from homology"/>
<feature type="domain" description="RecF/RecN/SMC N-terminal" evidence="15">
    <location>
        <begin position="3"/>
        <end position="378"/>
    </location>
</feature>
<comment type="function">
    <text evidence="12 13 14">The RecF protein is involved in DNA metabolism; it is required for DNA replication and normal SOS inducibility. RecF binds preferentially to single-stranded, linear DNA. It also seems to bind ATP.</text>
</comment>
<organism evidence="16 17">
    <name type="scientific">Klugiella xanthotipulae</name>
    <dbReference type="NCBI Taxonomy" id="244735"/>
    <lineage>
        <taxon>Bacteria</taxon>
        <taxon>Bacillati</taxon>
        <taxon>Actinomycetota</taxon>
        <taxon>Actinomycetes</taxon>
        <taxon>Micrococcales</taxon>
        <taxon>Microbacteriaceae</taxon>
        <taxon>Klugiella</taxon>
    </lineage>
</organism>
<keyword evidence="10 13" id="KW-0234">DNA repair</keyword>
<name>A0A543I6W4_9MICO</name>
<evidence type="ECO:0000256" key="10">
    <source>
        <dbReference type="ARBA" id="ARBA00023204"/>
    </source>
</evidence>
<evidence type="ECO:0000313" key="16">
    <source>
        <dbReference type="EMBL" id="TQM66317.1"/>
    </source>
</evidence>
<evidence type="ECO:0000256" key="3">
    <source>
        <dbReference type="ARBA" id="ARBA00020170"/>
    </source>
</evidence>
<keyword evidence="11 13" id="KW-0742">SOS response</keyword>
<dbReference type="GO" id="GO:0000731">
    <property type="term" value="P:DNA synthesis involved in DNA repair"/>
    <property type="evidence" value="ECO:0007669"/>
    <property type="project" value="TreeGrafter"/>
</dbReference>
<dbReference type="GO" id="GO:0009432">
    <property type="term" value="P:SOS response"/>
    <property type="evidence" value="ECO:0007669"/>
    <property type="project" value="UniProtKB-UniRule"/>
</dbReference>
<evidence type="ECO:0000256" key="14">
    <source>
        <dbReference type="RuleBase" id="RU000578"/>
    </source>
</evidence>
<evidence type="ECO:0000259" key="15">
    <source>
        <dbReference type="Pfam" id="PF02463"/>
    </source>
</evidence>
<accession>A0A543I6W4</accession>
<dbReference type="Gene3D" id="1.20.1050.90">
    <property type="entry name" value="RecF/RecN/SMC, N-terminal domain"/>
    <property type="match status" value="1"/>
</dbReference>
<dbReference type="SUPFAM" id="SSF52540">
    <property type="entry name" value="P-loop containing nucleoside triphosphate hydrolases"/>
    <property type="match status" value="1"/>
</dbReference>
<evidence type="ECO:0000256" key="6">
    <source>
        <dbReference type="ARBA" id="ARBA00022741"/>
    </source>
</evidence>
<keyword evidence="4 13" id="KW-0963">Cytoplasm</keyword>
<keyword evidence="8 13" id="KW-0067">ATP-binding</keyword>
<evidence type="ECO:0000256" key="4">
    <source>
        <dbReference type="ARBA" id="ARBA00022490"/>
    </source>
</evidence>
<keyword evidence="17" id="KW-1185">Reference proteome</keyword>
<dbReference type="Proteomes" id="UP000318331">
    <property type="component" value="Unassembled WGS sequence"/>
</dbReference>
<reference evidence="16 17" key="1">
    <citation type="submission" date="2019-06" db="EMBL/GenBank/DDBJ databases">
        <title>Sequencing the genomes of 1000 actinobacteria strains.</title>
        <authorList>
            <person name="Klenk H.-P."/>
        </authorList>
    </citation>
    <scope>NUCLEOTIDE SEQUENCE [LARGE SCALE GENOMIC DNA]</scope>
    <source>
        <strain evidence="16 17">DSM 18031</strain>
    </source>
</reference>
<dbReference type="PROSITE" id="PS00618">
    <property type="entry name" value="RECF_2"/>
    <property type="match status" value="1"/>
</dbReference>
<gene>
    <name evidence="13" type="primary">recF</name>
    <name evidence="16" type="ORF">FB466_1154</name>
</gene>
<evidence type="ECO:0000256" key="12">
    <source>
        <dbReference type="ARBA" id="ARBA00025401"/>
    </source>
</evidence>
<dbReference type="InterPro" id="IPR027417">
    <property type="entry name" value="P-loop_NTPase"/>
</dbReference>
<evidence type="ECO:0000256" key="11">
    <source>
        <dbReference type="ARBA" id="ARBA00023236"/>
    </source>
</evidence>
<dbReference type="InterPro" id="IPR018078">
    <property type="entry name" value="DNA-binding_RecF_CS"/>
</dbReference>
<comment type="similarity">
    <text evidence="2 13 14">Belongs to the RecF family.</text>
</comment>
<evidence type="ECO:0000256" key="9">
    <source>
        <dbReference type="ARBA" id="ARBA00023125"/>
    </source>
</evidence>
<comment type="subcellular location">
    <subcellularLocation>
        <location evidence="1 13 14">Cytoplasm</location>
    </subcellularLocation>
</comment>
<dbReference type="GO" id="GO:0005737">
    <property type="term" value="C:cytoplasm"/>
    <property type="evidence" value="ECO:0007669"/>
    <property type="project" value="UniProtKB-SubCell"/>
</dbReference>
<evidence type="ECO:0000256" key="8">
    <source>
        <dbReference type="ARBA" id="ARBA00022840"/>
    </source>
</evidence>
<protein>
    <recommendedName>
        <fullName evidence="3 13">DNA replication and repair protein RecF</fullName>
    </recommendedName>
</protein>
<dbReference type="PROSITE" id="PS00617">
    <property type="entry name" value="RECF_1"/>
    <property type="match status" value="1"/>
</dbReference>
<dbReference type="GO" id="GO:0003697">
    <property type="term" value="F:single-stranded DNA binding"/>
    <property type="evidence" value="ECO:0007669"/>
    <property type="project" value="UniProtKB-UniRule"/>
</dbReference>
<dbReference type="InterPro" id="IPR042174">
    <property type="entry name" value="RecF_2"/>
</dbReference>
<keyword evidence="6 13" id="KW-0547">Nucleotide-binding</keyword>
<dbReference type="Gene3D" id="3.40.50.300">
    <property type="entry name" value="P-loop containing nucleotide triphosphate hydrolases"/>
    <property type="match status" value="1"/>
</dbReference>
<evidence type="ECO:0000256" key="2">
    <source>
        <dbReference type="ARBA" id="ARBA00008016"/>
    </source>
</evidence>
<dbReference type="RefSeq" id="WP_141916520.1">
    <property type="nucleotide sequence ID" value="NZ_BAAAYS010000017.1"/>
</dbReference>
<evidence type="ECO:0000313" key="17">
    <source>
        <dbReference type="Proteomes" id="UP000318331"/>
    </source>
</evidence>
<keyword evidence="7 13" id="KW-0227">DNA damage</keyword>
<keyword evidence="5 13" id="KW-0235">DNA replication</keyword>
<dbReference type="PANTHER" id="PTHR32182">
    <property type="entry name" value="DNA REPLICATION AND REPAIR PROTEIN RECF"/>
    <property type="match status" value="1"/>
</dbReference>
<dbReference type="InterPro" id="IPR003395">
    <property type="entry name" value="RecF/RecN/SMC_N"/>
</dbReference>
<dbReference type="NCBIfam" id="TIGR00611">
    <property type="entry name" value="recf"/>
    <property type="match status" value="1"/>
</dbReference>
<evidence type="ECO:0000256" key="7">
    <source>
        <dbReference type="ARBA" id="ARBA00022763"/>
    </source>
</evidence>
<evidence type="ECO:0000256" key="5">
    <source>
        <dbReference type="ARBA" id="ARBA00022705"/>
    </source>
</evidence>
<dbReference type="EMBL" id="VFPN01000001">
    <property type="protein sequence ID" value="TQM66317.1"/>
    <property type="molecule type" value="Genomic_DNA"/>
</dbReference>
<dbReference type="GO" id="GO:0006302">
    <property type="term" value="P:double-strand break repair"/>
    <property type="evidence" value="ECO:0007669"/>
    <property type="project" value="TreeGrafter"/>
</dbReference>
<evidence type="ECO:0000256" key="13">
    <source>
        <dbReference type="HAMAP-Rule" id="MF_00365"/>
    </source>
</evidence>
<comment type="caution">
    <text evidence="16">The sequence shown here is derived from an EMBL/GenBank/DDBJ whole genome shotgun (WGS) entry which is preliminary data.</text>
</comment>
<dbReference type="OrthoDB" id="9803889at2"/>
<evidence type="ECO:0000256" key="1">
    <source>
        <dbReference type="ARBA" id="ARBA00004496"/>
    </source>
</evidence>
<dbReference type="GO" id="GO:0006260">
    <property type="term" value="P:DNA replication"/>
    <property type="evidence" value="ECO:0007669"/>
    <property type="project" value="UniProtKB-UniRule"/>
</dbReference>
<dbReference type="AlphaFoldDB" id="A0A543I6W4"/>
<dbReference type="Pfam" id="PF02463">
    <property type="entry name" value="SMC_N"/>
    <property type="match status" value="1"/>
</dbReference>
<sequence length="414" mass="46061">MRVTQLSVADYRNYRGAHLSFQPGPNLLLGRNGQGKTNIAEAIGYFATLSSHRVSGDHALIRQGEDAAVVRMRVAHEEREVLLELQINRSGSNRAQINRGASKPRDLPRYFSSILFAPEDLSIVRGDPSLRRRFMDERIVADSPRMMTVMADYDRVVKQRNTLLKSARTSGTKANQLSTLDVWDDRLVELGSEIMDARTRLIHELGPPVAAAYHHIANDDHSPRMTIIRSTETVLAGVALSEAELGEIAVGAPPDISMATDRGGDHPHTMQKFRAALRAIRPKEIERAITLVGPHRDDLFLELNNLPVKGYASHGESWSYALALRLGSADRMRAHSTTGDPVLILDDVFAELDLRRRERLLAAIRSYEQVIVTAAVAEDVPEGFTWNTIYIHGGAVRPDFSDQHSTSERTPDVE</sequence>
<dbReference type="GO" id="GO:0005524">
    <property type="term" value="F:ATP binding"/>
    <property type="evidence" value="ECO:0007669"/>
    <property type="project" value="UniProtKB-UniRule"/>
</dbReference>
<dbReference type="PANTHER" id="PTHR32182:SF0">
    <property type="entry name" value="DNA REPLICATION AND REPAIR PROTEIN RECF"/>
    <property type="match status" value="1"/>
</dbReference>